<dbReference type="InterPro" id="IPR000898">
    <property type="entry name" value="Indolamine_dOase"/>
</dbReference>
<dbReference type="Pfam" id="PF01231">
    <property type="entry name" value="IDO"/>
    <property type="match status" value="1"/>
</dbReference>
<feature type="binding site" description="proximal binding residue" evidence="4">
    <location>
        <position position="105"/>
    </location>
    <ligand>
        <name>heme b</name>
        <dbReference type="ChEBI" id="CHEBI:60344"/>
    </ligand>
    <ligandPart>
        <name>Fe</name>
        <dbReference type="ChEBI" id="CHEBI:18248"/>
    </ligandPart>
</feature>
<dbReference type="SUPFAM" id="SSF140959">
    <property type="entry name" value="Indolic compounds 2,3-dioxygenase-like"/>
    <property type="match status" value="1"/>
</dbReference>
<dbReference type="Gene3D" id="1.20.58.480">
    <property type="match status" value="1"/>
</dbReference>
<reference evidence="5" key="1">
    <citation type="submission" date="2021-01" db="EMBL/GenBank/DDBJ databases">
        <authorList>
            <person name="Corre E."/>
            <person name="Pelletier E."/>
            <person name="Niang G."/>
            <person name="Scheremetjew M."/>
            <person name="Finn R."/>
            <person name="Kale V."/>
            <person name="Holt S."/>
            <person name="Cochrane G."/>
            <person name="Meng A."/>
            <person name="Brown T."/>
            <person name="Cohen L."/>
        </authorList>
    </citation>
    <scope>NUCLEOTIDE SEQUENCE</scope>
    <source>
        <strain evidence="5">CCMP281</strain>
    </source>
</reference>
<accession>A0A7S3FF97</accession>
<protein>
    <submittedName>
        <fullName evidence="5">Uncharacterized protein</fullName>
    </submittedName>
</protein>
<dbReference type="PANTHER" id="PTHR28657:SF5">
    <property type="entry name" value="INDOLEAMINE 2,3-DIOXYGENASE"/>
    <property type="match status" value="1"/>
</dbReference>
<evidence type="ECO:0000256" key="4">
    <source>
        <dbReference type="PIRSR" id="PIRSR600898-1"/>
    </source>
</evidence>
<dbReference type="GO" id="GO:0019441">
    <property type="term" value="P:L-tryptophan catabolic process to kynurenine"/>
    <property type="evidence" value="ECO:0007669"/>
    <property type="project" value="InterPro"/>
</dbReference>
<keyword evidence="2 4" id="KW-0479">Metal-binding</keyword>
<evidence type="ECO:0000313" key="5">
    <source>
        <dbReference type="EMBL" id="CAE0144582.1"/>
    </source>
</evidence>
<organism evidence="5">
    <name type="scientific">Haptolina ericina</name>
    <dbReference type="NCBI Taxonomy" id="156174"/>
    <lineage>
        <taxon>Eukaryota</taxon>
        <taxon>Haptista</taxon>
        <taxon>Haptophyta</taxon>
        <taxon>Prymnesiophyceae</taxon>
        <taxon>Prymnesiales</taxon>
        <taxon>Prymnesiaceae</taxon>
        <taxon>Haptolina</taxon>
    </lineage>
</organism>
<keyword evidence="3 4" id="KW-0408">Iron</keyword>
<proteinExistence type="inferred from homology"/>
<gene>
    <name evidence="5" type="ORF">HERI1096_LOCUS35406</name>
</gene>
<dbReference type="InterPro" id="IPR037217">
    <property type="entry name" value="Trp/Indoleamine_2_3_dOase-like"/>
</dbReference>
<sequence length="146" mass="15367">MPGTADGNVQDAEVNLVGPSAGQTAILILIDNVMGVTHSPRMHEFRKSMYEYLPAKHGQLLRDIDADLALSGTVREAAAKVGEDSELARASADALSSLAAMRAFHLGMATNFLRAALKGTGDSDFRALLNDALKSTRSAAAQTAVQ</sequence>
<dbReference type="EMBL" id="HBHX01063983">
    <property type="protein sequence ID" value="CAE0144582.1"/>
    <property type="molecule type" value="Transcribed_RNA"/>
</dbReference>
<dbReference type="PANTHER" id="PTHR28657">
    <property type="entry name" value="INDOLEAMINE 2,3-DIOXYGENASE"/>
    <property type="match status" value="1"/>
</dbReference>
<dbReference type="GO" id="GO:0046872">
    <property type="term" value="F:metal ion binding"/>
    <property type="evidence" value="ECO:0007669"/>
    <property type="project" value="UniProtKB-KW"/>
</dbReference>
<evidence type="ECO:0000256" key="3">
    <source>
        <dbReference type="ARBA" id="ARBA00023004"/>
    </source>
</evidence>
<evidence type="ECO:0000256" key="1">
    <source>
        <dbReference type="ARBA" id="ARBA00007119"/>
    </source>
</evidence>
<dbReference type="GO" id="GO:0020037">
    <property type="term" value="F:heme binding"/>
    <property type="evidence" value="ECO:0007669"/>
    <property type="project" value="InterPro"/>
</dbReference>
<keyword evidence="4" id="KW-0349">Heme</keyword>
<evidence type="ECO:0000256" key="2">
    <source>
        <dbReference type="ARBA" id="ARBA00022723"/>
    </source>
</evidence>
<dbReference type="AlphaFoldDB" id="A0A7S3FF97"/>
<comment type="similarity">
    <text evidence="1">Belongs to the indoleamine 2,3-dioxygenase family.</text>
</comment>
<name>A0A7S3FF97_9EUKA</name>
<dbReference type="GO" id="GO:0016702">
    <property type="term" value="F:oxidoreductase activity, acting on single donors with incorporation of molecular oxygen, incorporation of two atoms of oxygen"/>
    <property type="evidence" value="ECO:0007669"/>
    <property type="project" value="UniProtKB-ARBA"/>
</dbReference>